<dbReference type="CDD" id="cd07305">
    <property type="entry name" value="Porin3_Tom40"/>
    <property type="match status" value="1"/>
</dbReference>
<dbReference type="OrthoDB" id="19656at2759"/>
<evidence type="ECO:0000313" key="12">
    <source>
        <dbReference type="Proteomes" id="UP000007799"/>
    </source>
</evidence>
<name>F2UL80_SALR5</name>
<dbReference type="PANTHER" id="PTHR10802">
    <property type="entry name" value="MITOCHONDRIAL IMPORT RECEPTOR SUBUNIT TOM40"/>
    <property type="match status" value="1"/>
</dbReference>
<evidence type="ECO:0000256" key="9">
    <source>
        <dbReference type="ARBA" id="ARBA00023136"/>
    </source>
</evidence>
<evidence type="ECO:0000256" key="1">
    <source>
        <dbReference type="ARBA" id="ARBA00004374"/>
    </source>
</evidence>
<evidence type="ECO:0000256" key="2">
    <source>
        <dbReference type="ARBA" id="ARBA00010510"/>
    </source>
</evidence>
<gene>
    <name evidence="11" type="ORF">PTSG_09513</name>
</gene>
<feature type="compositionally biased region" description="Low complexity" evidence="10">
    <location>
        <begin position="12"/>
        <end position="36"/>
    </location>
</feature>
<dbReference type="Pfam" id="PF01459">
    <property type="entry name" value="Porin_3"/>
    <property type="match status" value="1"/>
</dbReference>
<dbReference type="GO" id="GO:0008320">
    <property type="term" value="F:protein transmembrane transporter activity"/>
    <property type="evidence" value="ECO:0007669"/>
    <property type="project" value="InterPro"/>
</dbReference>
<evidence type="ECO:0000313" key="11">
    <source>
        <dbReference type="EMBL" id="EGD77879.1"/>
    </source>
</evidence>
<keyword evidence="9" id="KW-0472">Membrane</keyword>
<keyword evidence="8" id="KW-0496">Mitochondrion</keyword>
<evidence type="ECO:0000256" key="6">
    <source>
        <dbReference type="ARBA" id="ARBA00022787"/>
    </source>
</evidence>
<dbReference type="GO" id="GO:0005741">
    <property type="term" value="C:mitochondrial outer membrane"/>
    <property type="evidence" value="ECO:0007669"/>
    <property type="project" value="UniProtKB-SubCell"/>
</dbReference>
<dbReference type="InterPro" id="IPR037930">
    <property type="entry name" value="Tom40"/>
</dbReference>
<sequence>MSAPMPPPPSPAAATGAPQAQAQPEQPAAQQEAAPARSGPGSFDSLHNEIRGVLPAFMVFQGARFAFQKPVGQHLALTHSIILNGKESAYKLQPTYIGTMRQKSPQESFPICIGEVDHAGRLMANIIHEATDNIKLKYQLQTDGSDVVGTALETEFAGSDFSAGLKMLNVNPAKNKGTWILNYLQRVTSRFSLGAELQYQYMANLTEYSGLNFGGKYQTPDWLLAVTASPVGIMQASYVHQIAKNTTAGCELEMHLPQRQVQASVGVQYSFKNSTFRGQITSGGVVMGYFEKQLVPAFTFIVSAILDHVKSETVFGLGLQIGQ</sequence>
<dbReference type="EMBL" id="GL832980">
    <property type="protein sequence ID" value="EGD77879.1"/>
    <property type="molecule type" value="Genomic_DNA"/>
</dbReference>
<dbReference type="RefSeq" id="XP_004989943.1">
    <property type="nucleotide sequence ID" value="XM_004989886.1"/>
</dbReference>
<keyword evidence="6" id="KW-1000">Mitochondrion outer membrane</keyword>
<keyword evidence="4" id="KW-1134">Transmembrane beta strand</keyword>
<dbReference type="InterPro" id="IPR027246">
    <property type="entry name" value="Porin_Euk/Tom40"/>
</dbReference>
<dbReference type="Gene3D" id="2.40.160.10">
    <property type="entry name" value="Porin"/>
    <property type="match status" value="1"/>
</dbReference>
<dbReference type="KEGG" id="sre:PTSG_09513"/>
<keyword evidence="12" id="KW-1185">Reference proteome</keyword>
<keyword evidence="3" id="KW-0813">Transport</keyword>
<evidence type="ECO:0000256" key="7">
    <source>
        <dbReference type="ARBA" id="ARBA00022927"/>
    </source>
</evidence>
<protein>
    <submittedName>
        <fullName evidence="11">Uncharacterized protein</fullName>
    </submittedName>
</protein>
<evidence type="ECO:0000256" key="10">
    <source>
        <dbReference type="SAM" id="MobiDB-lite"/>
    </source>
</evidence>
<dbReference type="GO" id="GO:0030150">
    <property type="term" value="P:protein import into mitochondrial matrix"/>
    <property type="evidence" value="ECO:0007669"/>
    <property type="project" value="InterPro"/>
</dbReference>
<dbReference type="Proteomes" id="UP000007799">
    <property type="component" value="Unassembled WGS sequence"/>
</dbReference>
<dbReference type="InterPro" id="IPR023614">
    <property type="entry name" value="Porin_dom_sf"/>
</dbReference>
<dbReference type="InParanoid" id="F2UL80"/>
<comment type="similarity">
    <text evidence="2">Belongs to the Tom40 family.</text>
</comment>
<keyword evidence="7" id="KW-0653">Protein transport</keyword>
<feature type="region of interest" description="Disordered" evidence="10">
    <location>
        <begin position="1"/>
        <end position="44"/>
    </location>
</feature>
<dbReference type="FunCoup" id="F2UL80">
    <property type="interactions" value="1312"/>
</dbReference>
<evidence type="ECO:0000256" key="3">
    <source>
        <dbReference type="ARBA" id="ARBA00022448"/>
    </source>
</evidence>
<reference evidence="11" key="1">
    <citation type="submission" date="2009-08" db="EMBL/GenBank/DDBJ databases">
        <title>Annotation of Salpingoeca rosetta.</title>
        <authorList>
            <consortium name="The Broad Institute Genome Sequencing Platform"/>
            <person name="Russ C."/>
            <person name="Cuomo C."/>
            <person name="Burger G."/>
            <person name="Gray M.W."/>
            <person name="Holland P.W.H."/>
            <person name="King N."/>
            <person name="Lang F.B.F."/>
            <person name="Roger A.J."/>
            <person name="Ruiz-Trillo I."/>
            <person name="Young S.K."/>
            <person name="Zeng Q."/>
            <person name="Gargeya S."/>
            <person name="Alvarado L."/>
            <person name="Berlin A."/>
            <person name="Chapman S.B."/>
            <person name="Chen Z."/>
            <person name="Freedman E."/>
            <person name="Gellesch M."/>
            <person name="Goldberg J."/>
            <person name="Griggs A."/>
            <person name="Gujja S."/>
            <person name="Heilman E."/>
            <person name="Heiman D."/>
            <person name="Howarth C."/>
            <person name="Mehta T."/>
            <person name="Neiman D."/>
            <person name="Pearson M."/>
            <person name="Roberts A."/>
            <person name="Saif S."/>
            <person name="Shea T."/>
            <person name="Shenoy N."/>
            <person name="Sisk P."/>
            <person name="Stolte C."/>
            <person name="Sykes S."/>
            <person name="White J."/>
            <person name="Yandava C."/>
            <person name="Haas B."/>
            <person name="Nusbaum C."/>
            <person name="Birren B."/>
        </authorList>
    </citation>
    <scope>NUCLEOTIDE SEQUENCE [LARGE SCALE GENOMIC DNA]</scope>
    <source>
        <strain evidence="11">ATCC 50818</strain>
    </source>
</reference>
<evidence type="ECO:0000256" key="5">
    <source>
        <dbReference type="ARBA" id="ARBA00022692"/>
    </source>
</evidence>
<dbReference type="STRING" id="946362.F2UL80"/>
<dbReference type="OMA" id="TRFNYRW"/>
<proteinExistence type="inferred from homology"/>
<dbReference type="AlphaFoldDB" id="F2UL80"/>
<comment type="subcellular location">
    <subcellularLocation>
        <location evidence="1">Mitochondrion outer membrane</location>
        <topology evidence="1">Multi-pass membrane protein</topology>
    </subcellularLocation>
</comment>
<feature type="compositionally biased region" description="Pro residues" evidence="10">
    <location>
        <begin position="1"/>
        <end position="11"/>
    </location>
</feature>
<evidence type="ECO:0000256" key="4">
    <source>
        <dbReference type="ARBA" id="ARBA00022452"/>
    </source>
</evidence>
<organism evidence="12">
    <name type="scientific">Salpingoeca rosetta (strain ATCC 50818 / BSB-021)</name>
    <dbReference type="NCBI Taxonomy" id="946362"/>
    <lineage>
        <taxon>Eukaryota</taxon>
        <taxon>Choanoflagellata</taxon>
        <taxon>Craspedida</taxon>
        <taxon>Salpingoecidae</taxon>
        <taxon>Salpingoeca</taxon>
    </lineage>
</organism>
<keyword evidence="5" id="KW-0812">Transmembrane</keyword>
<dbReference type="eggNOG" id="KOG3296">
    <property type="taxonomic scope" value="Eukaryota"/>
</dbReference>
<evidence type="ECO:0000256" key="8">
    <source>
        <dbReference type="ARBA" id="ARBA00023128"/>
    </source>
</evidence>
<dbReference type="GeneID" id="16070496"/>
<accession>F2UL80</accession>